<evidence type="ECO:0000259" key="1">
    <source>
        <dbReference type="Pfam" id="PF12102"/>
    </source>
</evidence>
<dbReference type="InterPro" id="IPR021961">
    <property type="entry name" value="McrB_DNA-bd"/>
</dbReference>
<gene>
    <name evidence="3" type="ORF">ACFQW9_21400</name>
</gene>
<organism evidence="3 4">
    <name type="scientific">Streptomyces caviscabies</name>
    <dbReference type="NCBI Taxonomy" id="90079"/>
    <lineage>
        <taxon>Bacteria</taxon>
        <taxon>Bacillati</taxon>
        <taxon>Actinomycetota</taxon>
        <taxon>Actinomycetes</taxon>
        <taxon>Kitasatosporales</taxon>
        <taxon>Streptomycetaceae</taxon>
        <taxon>Streptomyces</taxon>
    </lineage>
</organism>
<feature type="domain" description="Protein NO VEIN C-terminal" evidence="2">
    <location>
        <begin position="250"/>
        <end position="326"/>
    </location>
</feature>
<dbReference type="EMBL" id="JBHTCK010000006">
    <property type="protein sequence ID" value="MFC7353206.1"/>
    <property type="molecule type" value="Genomic_DNA"/>
</dbReference>
<feature type="domain" description="Type IV methyl-directed restriction enzyme EcoKMcrB subunit DNA-binding" evidence="1">
    <location>
        <begin position="13"/>
        <end position="197"/>
    </location>
</feature>
<sequence>MDSLLREVLDLQQSWTAKKNPEMDERGSLITSQLPAELRKSLPLLASVLGVAEAEVGVEGSNGAGFNAKIPWVRVYEPRRSPGATIGWYLVYLFSTTGDRVYLSLIQGTTVWTGGMFAPRKPAELQSRVDWARPLLSSSVTSRTDLVTSLTLQGNQARLSSSYEAGNVVAIEYQREKIPESSKLLDDLLFMTGLLRDVYRAEDTASYVPGDPVPEVVEAQEAAARTAGRRKRTAPGQGFRLSADERRAVELHAVQMATAHFVKQGWSVKDVGAKESYDLLLSRGDERLHVEVKGTTSAGGQVILTRAEVERQRELAPDNALVVVHSIILDRSAPTSIASGGILECLTPWTIADEDLTVVSFVYRTGL</sequence>
<protein>
    <submittedName>
        <fullName evidence="3">MrcB family domain-containing protein</fullName>
    </submittedName>
</protein>
<proteinExistence type="predicted"/>
<dbReference type="Pfam" id="PF12102">
    <property type="entry name" value="MrcB_N"/>
    <property type="match status" value="1"/>
</dbReference>
<dbReference type="Pfam" id="PF13020">
    <property type="entry name" value="NOV_C"/>
    <property type="match status" value="1"/>
</dbReference>
<dbReference type="InterPro" id="IPR024975">
    <property type="entry name" value="NOV_C"/>
</dbReference>
<keyword evidence="4" id="KW-1185">Reference proteome</keyword>
<dbReference type="Proteomes" id="UP001596509">
    <property type="component" value="Unassembled WGS sequence"/>
</dbReference>
<dbReference type="Gene3D" id="3.30.920.90">
    <property type="match status" value="1"/>
</dbReference>
<evidence type="ECO:0000313" key="3">
    <source>
        <dbReference type="EMBL" id="MFC7353206.1"/>
    </source>
</evidence>
<accession>A0ABW2ME63</accession>
<comment type="caution">
    <text evidence="3">The sequence shown here is derived from an EMBL/GenBank/DDBJ whole genome shotgun (WGS) entry which is preliminary data.</text>
</comment>
<reference evidence="4" key="1">
    <citation type="journal article" date="2019" name="Int. J. Syst. Evol. Microbiol.">
        <title>The Global Catalogue of Microorganisms (GCM) 10K type strain sequencing project: providing services to taxonomists for standard genome sequencing and annotation.</title>
        <authorList>
            <consortium name="The Broad Institute Genomics Platform"/>
            <consortium name="The Broad Institute Genome Sequencing Center for Infectious Disease"/>
            <person name="Wu L."/>
            <person name="Ma J."/>
        </authorList>
    </citation>
    <scope>NUCLEOTIDE SEQUENCE [LARGE SCALE GENOMIC DNA]</scope>
    <source>
        <strain evidence="4">ICMP 19430</strain>
    </source>
</reference>
<evidence type="ECO:0000313" key="4">
    <source>
        <dbReference type="Proteomes" id="UP001596509"/>
    </source>
</evidence>
<dbReference type="RefSeq" id="WP_319283686.1">
    <property type="nucleotide sequence ID" value="NZ_JBHTCK010000006.1"/>
</dbReference>
<evidence type="ECO:0000259" key="2">
    <source>
        <dbReference type="Pfam" id="PF13020"/>
    </source>
</evidence>
<name>A0ABW2ME63_9ACTN</name>